<organism evidence="3 4">
    <name type="scientific">Brassica cretica</name>
    <name type="common">Mustard</name>
    <dbReference type="NCBI Taxonomy" id="69181"/>
    <lineage>
        <taxon>Eukaryota</taxon>
        <taxon>Viridiplantae</taxon>
        <taxon>Streptophyta</taxon>
        <taxon>Embryophyta</taxon>
        <taxon>Tracheophyta</taxon>
        <taxon>Spermatophyta</taxon>
        <taxon>Magnoliopsida</taxon>
        <taxon>eudicotyledons</taxon>
        <taxon>Gunneridae</taxon>
        <taxon>Pentapetalae</taxon>
        <taxon>rosids</taxon>
        <taxon>malvids</taxon>
        <taxon>Brassicales</taxon>
        <taxon>Brassicaceae</taxon>
        <taxon>Brassiceae</taxon>
        <taxon>Brassica</taxon>
    </lineage>
</organism>
<comment type="caution">
    <text evidence="3">The sequence shown here is derived from an EMBL/GenBank/DDBJ whole genome shotgun (WGS) entry which is preliminary data.</text>
</comment>
<dbReference type="AlphaFoldDB" id="A0A8S9HPN9"/>
<reference evidence="3" key="1">
    <citation type="submission" date="2019-12" db="EMBL/GenBank/DDBJ databases">
        <title>Genome sequencing and annotation of Brassica cretica.</title>
        <authorList>
            <person name="Studholme D.J."/>
            <person name="Sarris P.F."/>
        </authorList>
    </citation>
    <scope>NUCLEOTIDE SEQUENCE</scope>
    <source>
        <strain evidence="3">PFS-001/15</strain>
        <tissue evidence="3">Leaf</tissue>
    </source>
</reference>
<evidence type="ECO:0000313" key="4">
    <source>
        <dbReference type="Proteomes" id="UP000712281"/>
    </source>
</evidence>
<protein>
    <submittedName>
        <fullName evidence="3">Uncharacterized protein</fullName>
    </submittedName>
</protein>
<proteinExistence type="predicted"/>
<evidence type="ECO:0000256" key="2">
    <source>
        <dbReference type="SAM" id="SignalP"/>
    </source>
</evidence>
<feature type="region of interest" description="Disordered" evidence="1">
    <location>
        <begin position="44"/>
        <end position="63"/>
    </location>
</feature>
<name>A0A8S9HPN9_BRACR</name>
<gene>
    <name evidence="3" type="ORF">F2Q68_00014812</name>
</gene>
<feature type="signal peptide" evidence="2">
    <location>
        <begin position="1"/>
        <end position="19"/>
    </location>
</feature>
<keyword evidence="2" id="KW-0732">Signal</keyword>
<sequence length="107" mass="11548">MWIFSLLLGTSWRYLSSFAEKVIPLGQKQALVVYTPGSSPDPVGGTAATASLTGTQPAHQDYGPGKLQPESVKFLQHSQRLLAIGCYNSSLLEPSNIHGVMVYSLKI</sequence>
<evidence type="ECO:0000256" key="1">
    <source>
        <dbReference type="SAM" id="MobiDB-lite"/>
    </source>
</evidence>
<evidence type="ECO:0000313" key="3">
    <source>
        <dbReference type="EMBL" id="KAF2560129.1"/>
    </source>
</evidence>
<feature type="chain" id="PRO_5035941160" evidence="2">
    <location>
        <begin position="20"/>
        <end position="107"/>
    </location>
</feature>
<dbReference type="Proteomes" id="UP000712281">
    <property type="component" value="Unassembled WGS sequence"/>
</dbReference>
<feature type="compositionally biased region" description="Low complexity" evidence="1">
    <location>
        <begin position="44"/>
        <end position="55"/>
    </location>
</feature>
<dbReference type="EMBL" id="QGKW02001940">
    <property type="protein sequence ID" value="KAF2560129.1"/>
    <property type="molecule type" value="Genomic_DNA"/>
</dbReference>
<accession>A0A8S9HPN9</accession>